<dbReference type="InterPro" id="IPR017850">
    <property type="entry name" value="Alkaline_phosphatase_core_sf"/>
</dbReference>
<dbReference type="SUPFAM" id="SSF53649">
    <property type="entry name" value="Alkaline phosphatase-like"/>
    <property type="match status" value="1"/>
</dbReference>
<dbReference type="GO" id="GO:0005886">
    <property type="term" value="C:plasma membrane"/>
    <property type="evidence" value="ECO:0007669"/>
    <property type="project" value="UniProtKB-SubCell"/>
</dbReference>
<organism evidence="9 10">
    <name type="scientific">Evtepia gabavorous</name>
    <dbReference type="NCBI Taxonomy" id="2211183"/>
    <lineage>
        <taxon>Bacteria</taxon>
        <taxon>Bacillati</taxon>
        <taxon>Bacillota</taxon>
        <taxon>Clostridia</taxon>
        <taxon>Eubacteriales</taxon>
        <taxon>Evtepia</taxon>
    </lineage>
</organism>
<protein>
    <submittedName>
        <fullName evidence="9">LTA synthase family protein</fullName>
    </submittedName>
</protein>
<dbReference type="CDD" id="cd16015">
    <property type="entry name" value="LTA_synthase"/>
    <property type="match status" value="1"/>
</dbReference>
<dbReference type="RefSeq" id="WP_117141945.1">
    <property type="nucleotide sequence ID" value="NZ_CAKXKJ010000004.1"/>
</dbReference>
<gene>
    <name evidence="9" type="ORF">DV520_04695</name>
</gene>
<comment type="pathway">
    <text evidence="2">Cell wall biogenesis; lipoteichoic acid biosynthesis.</text>
</comment>
<evidence type="ECO:0000256" key="5">
    <source>
        <dbReference type="ARBA" id="ARBA00022989"/>
    </source>
</evidence>
<feature type="transmembrane region" description="Helical" evidence="7">
    <location>
        <begin position="75"/>
        <end position="93"/>
    </location>
</feature>
<feature type="transmembrane region" description="Helical" evidence="7">
    <location>
        <begin position="151"/>
        <end position="171"/>
    </location>
</feature>
<evidence type="ECO:0000256" key="3">
    <source>
        <dbReference type="ARBA" id="ARBA00022475"/>
    </source>
</evidence>
<evidence type="ECO:0000256" key="2">
    <source>
        <dbReference type="ARBA" id="ARBA00004936"/>
    </source>
</evidence>
<evidence type="ECO:0000256" key="6">
    <source>
        <dbReference type="ARBA" id="ARBA00023136"/>
    </source>
</evidence>
<evidence type="ECO:0000259" key="8">
    <source>
        <dbReference type="Pfam" id="PF00884"/>
    </source>
</evidence>
<comment type="subcellular location">
    <subcellularLocation>
        <location evidence="1">Cell membrane</location>
        <topology evidence="1">Multi-pass membrane protein</topology>
    </subcellularLocation>
</comment>
<name>A0A3E2B4Q0_9FIRM</name>
<dbReference type="OrthoDB" id="243547at2"/>
<dbReference type="Proteomes" id="UP000260649">
    <property type="component" value="Unassembled WGS sequence"/>
</dbReference>
<feature type="transmembrane region" description="Helical" evidence="7">
    <location>
        <begin position="117"/>
        <end position="139"/>
    </location>
</feature>
<dbReference type="AlphaFoldDB" id="A0A3E2B4Q0"/>
<dbReference type="InterPro" id="IPR050448">
    <property type="entry name" value="OpgB/LTA_synthase_biosynth"/>
</dbReference>
<feature type="domain" description="Sulfatase N-terminal" evidence="8">
    <location>
        <begin position="244"/>
        <end position="530"/>
    </location>
</feature>
<keyword evidence="5 7" id="KW-1133">Transmembrane helix</keyword>
<reference evidence="9 10" key="1">
    <citation type="submission" date="2018-07" db="EMBL/GenBank/DDBJ databases">
        <title>GABA Modulating Bacteria of the Human Gut Microbiota.</title>
        <authorList>
            <person name="Strandwitz P."/>
            <person name="Kim K.H."/>
            <person name="Terekhova D."/>
            <person name="Liu J.K."/>
            <person name="Sharma A."/>
            <person name="Levering J."/>
            <person name="Mcdonald D."/>
            <person name="Dietrich D."/>
            <person name="Ramadhar T.R."/>
            <person name="Lekbua A."/>
            <person name="Mroue N."/>
            <person name="Liston C."/>
            <person name="Stewart E.J."/>
            <person name="Dubin M.J."/>
            <person name="Zengler K."/>
            <person name="Knight R."/>
            <person name="Gilbert J.A."/>
            <person name="Clardy J."/>
            <person name="Lewis K."/>
        </authorList>
    </citation>
    <scope>NUCLEOTIDE SEQUENCE [LARGE SCALE GENOMIC DNA]</scope>
    <source>
        <strain evidence="9 10">KLE1738</strain>
    </source>
</reference>
<evidence type="ECO:0000256" key="4">
    <source>
        <dbReference type="ARBA" id="ARBA00022692"/>
    </source>
</evidence>
<proteinExistence type="predicted"/>
<evidence type="ECO:0000313" key="9">
    <source>
        <dbReference type="EMBL" id="RFT06995.1"/>
    </source>
</evidence>
<accession>A0A3E2B4Q0</accession>
<dbReference type="PANTHER" id="PTHR47371:SF3">
    <property type="entry name" value="PHOSPHOGLYCEROL TRANSFERASE I"/>
    <property type="match status" value="1"/>
</dbReference>
<dbReference type="Pfam" id="PF00884">
    <property type="entry name" value="Sulfatase"/>
    <property type="match status" value="1"/>
</dbReference>
<sequence length="609" mass="67292">MTASPTRRQLVFLLGSLLLAPLVTLYATQAVWLQSLWAPLPWMASHGGATVLFWVLFSSLSLTLYGFFRRLFPAYLPEVAVFMGVAVTSRYKLDINGAPLQLSDFAFVGNLGDITGYAASQLIPTLTTLLAIGVAAVLTETLRRKETWRPSLTQGFVLGSLCLTLFLSALYPGALQSAALRLDQNSPDQETRNERMGVVLGLYTAWAQRLQVETGTADPETTRLVDQLRADAMGPGTPAPAAAPDIIFVTSESFFDVTRLPGLTFSQDPLPNFHRLSETCTNGPFLSNTYGGGTGHVEMEMFTGLTSSLLKEGDTLNTLHTAVYQDLPTTVRLLQKAGYATTALHAHTSELYNRETIYPAIGFDTVAFLDDFLTPVEIAGKYASDDSFARELIARYEARDPSQPVFLYGMSMENHQTYTPEKYGQPSGFPAQCDKLSQEDLAILDALVMGLHHADASLGLLTDYFSQVDRPVMLVFVGDHLPSLNLSDGVSLYTHLGYSPTEEAADWDPETLENILSTDYLIWTNYEAQAAPDRMESCTFLGLHTLQRAGIPLNQYFSWLDREVASHMLLSRRTLFVDQDGKGTYSPSQEDLAILEQYTAVERNLLYRR</sequence>
<evidence type="ECO:0000313" key="10">
    <source>
        <dbReference type="Proteomes" id="UP000260649"/>
    </source>
</evidence>
<feature type="transmembrane region" description="Helical" evidence="7">
    <location>
        <begin position="51"/>
        <end position="68"/>
    </location>
</feature>
<dbReference type="GeneID" id="97995034"/>
<keyword evidence="10" id="KW-1185">Reference proteome</keyword>
<dbReference type="Gene3D" id="3.40.720.10">
    <property type="entry name" value="Alkaline Phosphatase, subunit A"/>
    <property type="match status" value="1"/>
</dbReference>
<dbReference type="InterPro" id="IPR000917">
    <property type="entry name" value="Sulfatase_N"/>
</dbReference>
<comment type="caution">
    <text evidence="9">The sequence shown here is derived from an EMBL/GenBank/DDBJ whole genome shotgun (WGS) entry which is preliminary data.</text>
</comment>
<dbReference type="PANTHER" id="PTHR47371">
    <property type="entry name" value="LIPOTEICHOIC ACID SYNTHASE"/>
    <property type="match status" value="1"/>
</dbReference>
<evidence type="ECO:0000256" key="1">
    <source>
        <dbReference type="ARBA" id="ARBA00004651"/>
    </source>
</evidence>
<keyword evidence="4 7" id="KW-0812">Transmembrane</keyword>
<dbReference type="EMBL" id="QQRQ01000005">
    <property type="protein sequence ID" value="RFT06995.1"/>
    <property type="molecule type" value="Genomic_DNA"/>
</dbReference>
<evidence type="ECO:0000256" key="7">
    <source>
        <dbReference type="SAM" id="Phobius"/>
    </source>
</evidence>
<keyword evidence="3" id="KW-1003">Cell membrane</keyword>
<keyword evidence="6 7" id="KW-0472">Membrane</keyword>